<sequence length="450" mass="48855">MFAKWSVRRRLTAAALLVTLAGYLLIAALIVTPLAHALVTGHETEHAAKAAHRVALAIQRTAPEQVRPIVITEDVDLIQVVDDQGIVRQASPKMLGQPPLTTDTSTGNDNRVDAVVCTSRVPGGDCLITVGYRTPVGATTWMVYAYTPVVPWYISPLYVLGVLFAVLLLSATTAYVTWLAVSRALRSVTAIKTELAEITATDLGRRVPPLPHRDELDDLAWTVNQTLDRLEHAVEQERRFAADASHDLRSPITAMRTQIEEALLHPDEADWPRTAVAMLSSLDRLQAIVTDLLTLAKLDAGAPGVGADVDLAELVEEELVRRAPGKRVERHLRPGVVVIGDRLRLTRLLANLLDNAERHAESTITVTVDERGGEAVLEVQDDGAGIAPDQRDIVFRRFTRLDTSRNREDGGTGLGLSIALEIATAHGGTLTVEDSDTGARFVLQIPRASS</sequence>
<dbReference type="SMART" id="SM00387">
    <property type="entry name" value="HATPase_c"/>
    <property type="match status" value="1"/>
</dbReference>
<dbReference type="PRINTS" id="PR00344">
    <property type="entry name" value="BCTRLSENSOR"/>
</dbReference>
<evidence type="ECO:0000256" key="9">
    <source>
        <dbReference type="ARBA" id="ARBA00023012"/>
    </source>
</evidence>
<dbReference type="Pfam" id="PF02518">
    <property type="entry name" value="HATPase_c"/>
    <property type="match status" value="1"/>
</dbReference>
<dbReference type="GO" id="GO:0016301">
    <property type="term" value="F:kinase activity"/>
    <property type="evidence" value="ECO:0007669"/>
    <property type="project" value="UniProtKB-KW"/>
</dbReference>
<dbReference type="InterPro" id="IPR050428">
    <property type="entry name" value="TCS_sensor_his_kinase"/>
</dbReference>
<comment type="catalytic activity">
    <reaction evidence="1">
        <text>ATP + protein L-histidine = ADP + protein N-phospho-L-histidine.</text>
        <dbReference type="EC" id="2.7.13.3"/>
    </reaction>
</comment>
<keyword evidence="6 11" id="KW-0812">Transmembrane</keyword>
<dbReference type="SMART" id="SM00388">
    <property type="entry name" value="HisKA"/>
    <property type="match status" value="1"/>
</dbReference>
<comment type="subcellular location">
    <subcellularLocation>
        <location evidence="2">Cell membrane</location>
    </subcellularLocation>
</comment>
<dbReference type="PROSITE" id="PS50109">
    <property type="entry name" value="HIS_KIN"/>
    <property type="match status" value="1"/>
</dbReference>
<dbReference type="Pfam" id="PF00512">
    <property type="entry name" value="HisKA"/>
    <property type="match status" value="1"/>
</dbReference>
<organism evidence="14 15">
    <name type="scientific">Nonomuraea guangzhouensis</name>
    <dbReference type="NCBI Taxonomy" id="1291555"/>
    <lineage>
        <taxon>Bacteria</taxon>
        <taxon>Bacillati</taxon>
        <taxon>Actinomycetota</taxon>
        <taxon>Actinomycetes</taxon>
        <taxon>Streptosporangiales</taxon>
        <taxon>Streptosporangiaceae</taxon>
        <taxon>Nonomuraea</taxon>
    </lineage>
</organism>
<comment type="caution">
    <text evidence="14">The sequence shown here is derived from an EMBL/GenBank/DDBJ whole genome shotgun (WGS) entry which is preliminary data.</text>
</comment>
<feature type="domain" description="Histidine kinase" evidence="12">
    <location>
        <begin position="243"/>
        <end position="449"/>
    </location>
</feature>
<protein>
    <recommendedName>
        <fullName evidence="3">histidine kinase</fullName>
        <ecNumber evidence="3">2.7.13.3</ecNumber>
    </recommendedName>
</protein>
<evidence type="ECO:0000313" key="14">
    <source>
        <dbReference type="EMBL" id="MFD1538037.1"/>
    </source>
</evidence>
<dbReference type="InterPro" id="IPR003660">
    <property type="entry name" value="HAMP_dom"/>
</dbReference>
<keyword evidence="9" id="KW-0902">Two-component regulatory system</keyword>
<dbReference type="CDD" id="cd00075">
    <property type="entry name" value="HATPase"/>
    <property type="match status" value="1"/>
</dbReference>
<evidence type="ECO:0000256" key="7">
    <source>
        <dbReference type="ARBA" id="ARBA00022777"/>
    </source>
</evidence>
<evidence type="ECO:0000259" key="12">
    <source>
        <dbReference type="PROSITE" id="PS50109"/>
    </source>
</evidence>
<evidence type="ECO:0000256" key="6">
    <source>
        <dbReference type="ARBA" id="ARBA00022692"/>
    </source>
</evidence>
<keyword evidence="5" id="KW-0808">Transferase</keyword>
<dbReference type="InterPro" id="IPR004358">
    <property type="entry name" value="Sig_transdc_His_kin-like_C"/>
</dbReference>
<keyword evidence="10 11" id="KW-0472">Membrane</keyword>
<dbReference type="Proteomes" id="UP001597097">
    <property type="component" value="Unassembled WGS sequence"/>
</dbReference>
<feature type="transmembrane region" description="Helical" evidence="11">
    <location>
        <begin position="157"/>
        <end position="181"/>
    </location>
</feature>
<evidence type="ECO:0000256" key="8">
    <source>
        <dbReference type="ARBA" id="ARBA00022989"/>
    </source>
</evidence>
<evidence type="ECO:0000256" key="11">
    <source>
        <dbReference type="SAM" id="Phobius"/>
    </source>
</evidence>
<dbReference type="SUPFAM" id="SSF47384">
    <property type="entry name" value="Homodimeric domain of signal transducing histidine kinase"/>
    <property type="match status" value="1"/>
</dbReference>
<evidence type="ECO:0000256" key="3">
    <source>
        <dbReference type="ARBA" id="ARBA00012438"/>
    </source>
</evidence>
<dbReference type="InterPro" id="IPR036890">
    <property type="entry name" value="HATPase_C_sf"/>
</dbReference>
<keyword evidence="15" id="KW-1185">Reference proteome</keyword>
<evidence type="ECO:0000256" key="2">
    <source>
        <dbReference type="ARBA" id="ARBA00004236"/>
    </source>
</evidence>
<dbReference type="SMART" id="SM00304">
    <property type="entry name" value="HAMP"/>
    <property type="match status" value="1"/>
</dbReference>
<dbReference type="Pfam" id="PF00672">
    <property type="entry name" value="HAMP"/>
    <property type="match status" value="1"/>
</dbReference>
<evidence type="ECO:0000256" key="10">
    <source>
        <dbReference type="ARBA" id="ARBA00023136"/>
    </source>
</evidence>
<dbReference type="EMBL" id="JBHUCM010000012">
    <property type="protein sequence ID" value="MFD1538037.1"/>
    <property type="molecule type" value="Genomic_DNA"/>
</dbReference>
<dbReference type="PANTHER" id="PTHR45436:SF5">
    <property type="entry name" value="SENSOR HISTIDINE KINASE TRCS"/>
    <property type="match status" value="1"/>
</dbReference>
<keyword evidence="7 14" id="KW-0418">Kinase</keyword>
<dbReference type="CDD" id="cd00082">
    <property type="entry name" value="HisKA"/>
    <property type="match status" value="1"/>
</dbReference>
<dbReference type="SUPFAM" id="SSF55874">
    <property type="entry name" value="ATPase domain of HSP90 chaperone/DNA topoisomerase II/histidine kinase"/>
    <property type="match status" value="1"/>
</dbReference>
<dbReference type="RefSeq" id="WP_308127087.1">
    <property type="nucleotide sequence ID" value="NZ_JAHKRM010000010.1"/>
</dbReference>
<dbReference type="InterPro" id="IPR003594">
    <property type="entry name" value="HATPase_dom"/>
</dbReference>
<dbReference type="PROSITE" id="PS50885">
    <property type="entry name" value="HAMP"/>
    <property type="match status" value="1"/>
</dbReference>
<reference evidence="15" key="1">
    <citation type="journal article" date="2019" name="Int. J. Syst. Evol. Microbiol.">
        <title>The Global Catalogue of Microorganisms (GCM) 10K type strain sequencing project: providing services to taxonomists for standard genome sequencing and annotation.</title>
        <authorList>
            <consortium name="The Broad Institute Genomics Platform"/>
            <consortium name="The Broad Institute Genome Sequencing Center for Infectious Disease"/>
            <person name="Wu L."/>
            <person name="Ma J."/>
        </authorList>
    </citation>
    <scope>NUCLEOTIDE SEQUENCE [LARGE SCALE GENOMIC DNA]</scope>
    <source>
        <strain evidence="15">CGMCC 1.15399</strain>
    </source>
</reference>
<keyword evidence="4" id="KW-0597">Phosphoprotein</keyword>
<proteinExistence type="predicted"/>
<dbReference type="Gene3D" id="1.10.287.130">
    <property type="match status" value="1"/>
</dbReference>
<gene>
    <name evidence="14" type="ORF">ACFSJ0_13375</name>
</gene>
<dbReference type="Gene3D" id="3.30.565.10">
    <property type="entry name" value="Histidine kinase-like ATPase, C-terminal domain"/>
    <property type="match status" value="1"/>
</dbReference>
<dbReference type="EC" id="2.7.13.3" evidence="3"/>
<evidence type="ECO:0000313" key="15">
    <source>
        <dbReference type="Proteomes" id="UP001597097"/>
    </source>
</evidence>
<evidence type="ECO:0000256" key="1">
    <source>
        <dbReference type="ARBA" id="ARBA00000085"/>
    </source>
</evidence>
<dbReference type="InterPro" id="IPR036097">
    <property type="entry name" value="HisK_dim/P_sf"/>
</dbReference>
<dbReference type="InterPro" id="IPR005467">
    <property type="entry name" value="His_kinase_dom"/>
</dbReference>
<dbReference type="PANTHER" id="PTHR45436">
    <property type="entry name" value="SENSOR HISTIDINE KINASE YKOH"/>
    <property type="match status" value="1"/>
</dbReference>
<feature type="domain" description="HAMP" evidence="13">
    <location>
        <begin position="182"/>
        <end position="235"/>
    </location>
</feature>
<evidence type="ECO:0000256" key="5">
    <source>
        <dbReference type="ARBA" id="ARBA00022679"/>
    </source>
</evidence>
<dbReference type="InterPro" id="IPR003661">
    <property type="entry name" value="HisK_dim/P_dom"/>
</dbReference>
<accession>A0ABW4G5I8</accession>
<evidence type="ECO:0000256" key="4">
    <source>
        <dbReference type="ARBA" id="ARBA00022553"/>
    </source>
</evidence>
<keyword evidence="8 11" id="KW-1133">Transmembrane helix</keyword>
<evidence type="ECO:0000259" key="13">
    <source>
        <dbReference type="PROSITE" id="PS50885"/>
    </source>
</evidence>
<name>A0ABW4G5I8_9ACTN</name>